<dbReference type="Pfam" id="PF13679">
    <property type="entry name" value="Methyltransf_32"/>
    <property type="match status" value="1"/>
</dbReference>
<evidence type="ECO:0000313" key="4">
    <source>
        <dbReference type="Proteomes" id="UP000256964"/>
    </source>
</evidence>
<dbReference type="PANTHER" id="PTHR12496">
    <property type="entry name" value="CGI-41 METHYLTRANSFERASE"/>
    <property type="match status" value="1"/>
</dbReference>
<dbReference type="InterPro" id="IPR052220">
    <property type="entry name" value="METTL25"/>
</dbReference>
<dbReference type="InterPro" id="IPR025714">
    <property type="entry name" value="Methyltranfer_dom"/>
</dbReference>
<feature type="domain" description="Methyltransferase" evidence="2">
    <location>
        <begin position="166"/>
        <end position="344"/>
    </location>
</feature>
<sequence>MTADTLNADSNVPKNLPMDRMQAILDLLSHPLISSLLSLHPNSLALSSFVCPEEWTSWFDWAATDTLKFSNSSKQSERPSNLETADPQWLTLLRYYEACRRGDKSCGPCDAFATIPEDVREIIEGLSGRSLPRDVGHSFPTSPDSTYLSPSRPSLSHTSLPGMSPKKAHEVVEMTAFLEELLLSHTSLRDTRYAVDIGAGQAYLSRNLRDSLGLHVLALDWSDVQSQGAARKDASAGKSSRKSRPKDQINTGNSDTASPGKPNHHRTAASGSLTYVTARIDKESLLASIEAWLGEAAPPGLQSSAPELAPSQGAVPRPVLMVALHACGSLTPDILRAFFAAAARSHRRTEVSVGVQEHVTWTPQGAVIVGCCYNMMRPEDFPLSRAFMSCRGAEGFRLTANHLQLAAQVPTEWTRTEETVEAARFAIRKVVWRAALEETLQKHGGAAAHERGDAHAQGTQQDCLPRRLGRLNDSAYRDWETFVRTVRAKMGLADVDIPAPNPEMERRIEVFQTLRCIAGPAVESLILLDRLAWIQEELEGLPYRVELVNLFDQASGSGRNVAIVIRPTESP</sequence>
<feature type="compositionally biased region" description="Polar residues" evidence="1">
    <location>
        <begin position="248"/>
        <end position="257"/>
    </location>
</feature>
<evidence type="ECO:0000259" key="2">
    <source>
        <dbReference type="Pfam" id="PF13679"/>
    </source>
</evidence>
<feature type="region of interest" description="Disordered" evidence="1">
    <location>
        <begin position="133"/>
        <end position="166"/>
    </location>
</feature>
<dbReference type="PANTHER" id="PTHR12496:SF0">
    <property type="entry name" value="METHYLTRANSFERASE DOMAIN-CONTAINING PROTEIN"/>
    <property type="match status" value="1"/>
</dbReference>
<accession>A0A371D201</accession>
<gene>
    <name evidence="3" type="ORF">OH76DRAFT_1386366</name>
</gene>
<evidence type="ECO:0000256" key="1">
    <source>
        <dbReference type="SAM" id="MobiDB-lite"/>
    </source>
</evidence>
<dbReference type="AlphaFoldDB" id="A0A371D201"/>
<reference evidence="3 4" key="1">
    <citation type="journal article" date="2018" name="Biotechnol. Biofuels">
        <title>Integrative visual omics of the white-rot fungus Polyporus brumalis exposes the biotechnological potential of its oxidative enzymes for delignifying raw plant biomass.</title>
        <authorList>
            <person name="Miyauchi S."/>
            <person name="Rancon A."/>
            <person name="Drula E."/>
            <person name="Hage H."/>
            <person name="Chaduli D."/>
            <person name="Favel A."/>
            <person name="Grisel S."/>
            <person name="Henrissat B."/>
            <person name="Herpoel-Gimbert I."/>
            <person name="Ruiz-Duenas F.J."/>
            <person name="Chevret D."/>
            <person name="Hainaut M."/>
            <person name="Lin J."/>
            <person name="Wang M."/>
            <person name="Pangilinan J."/>
            <person name="Lipzen A."/>
            <person name="Lesage-Meessen L."/>
            <person name="Navarro D."/>
            <person name="Riley R."/>
            <person name="Grigoriev I.V."/>
            <person name="Zhou S."/>
            <person name="Raouche S."/>
            <person name="Rosso M.N."/>
        </authorList>
    </citation>
    <scope>NUCLEOTIDE SEQUENCE [LARGE SCALE GENOMIC DNA]</scope>
    <source>
        <strain evidence="3 4">BRFM 1820</strain>
    </source>
</reference>
<feature type="compositionally biased region" description="Polar residues" evidence="1">
    <location>
        <begin position="139"/>
        <end position="161"/>
    </location>
</feature>
<dbReference type="InterPro" id="IPR029063">
    <property type="entry name" value="SAM-dependent_MTases_sf"/>
</dbReference>
<organism evidence="3 4">
    <name type="scientific">Lentinus brumalis</name>
    <dbReference type="NCBI Taxonomy" id="2498619"/>
    <lineage>
        <taxon>Eukaryota</taxon>
        <taxon>Fungi</taxon>
        <taxon>Dikarya</taxon>
        <taxon>Basidiomycota</taxon>
        <taxon>Agaricomycotina</taxon>
        <taxon>Agaricomycetes</taxon>
        <taxon>Polyporales</taxon>
        <taxon>Polyporaceae</taxon>
        <taxon>Lentinus</taxon>
    </lineage>
</organism>
<keyword evidence="4" id="KW-1185">Reference proteome</keyword>
<evidence type="ECO:0000313" key="3">
    <source>
        <dbReference type="EMBL" id="RDX46499.1"/>
    </source>
</evidence>
<dbReference type="SUPFAM" id="SSF53335">
    <property type="entry name" value="S-adenosyl-L-methionine-dependent methyltransferases"/>
    <property type="match status" value="1"/>
</dbReference>
<proteinExistence type="predicted"/>
<dbReference type="Proteomes" id="UP000256964">
    <property type="component" value="Unassembled WGS sequence"/>
</dbReference>
<dbReference type="STRING" id="139420.A0A371D201"/>
<dbReference type="OrthoDB" id="10258156at2759"/>
<dbReference type="EMBL" id="KZ857426">
    <property type="protein sequence ID" value="RDX46499.1"/>
    <property type="molecule type" value="Genomic_DNA"/>
</dbReference>
<name>A0A371D201_9APHY</name>
<protein>
    <recommendedName>
        <fullName evidence="2">Methyltransferase domain-containing protein</fullName>
    </recommendedName>
</protein>
<feature type="region of interest" description="Disordered" evidence="1">
    <location>
        <begin position="227"/>
        <end position="270"/>
    </location>
</feature>